<accession>A0A9D2JB08</accession>
<evidence type="ECO:0000313" key="2">
    <source>
        <dbReference type="EMBL" id="HIZ43058.1"/>
    </source>
</evidence>
<feature type="transmembrane region" description="Helical" evidence="1">
    <location>
        <begin position="12"/>
        <end position="36"/>
    </location>
</feature>
<protein>
    <submittedName>
        <fullName evidence="2">Uncharacterized protein</fullName>
    </submittedName>
</protein>
<dbReference type="AlphaFoldDB" id="A0A9D2JB08"/>
<keyword evidence="1" id="KW-1133">Transmembrane helix</keyword>
<keyword evidence="1" id="KW-0472">Membrane</keyword>
<evidence type="ECO:0000313" key="3">
    <source>
        <dbReference type="Proteomes" id="UP000824048"/>
    </source>
</evidence>
<gene>
    <name evidence="2" type="ORF">H9811_10930</name>
</gene>
<organism evidence="2 3">
    <name type="scientific">Candidatus Gemmiger excrementigallinarum</name>
    <dbReference type="NCBI Taxonomy" id="2838609"/>
    <lineage>
        <taxon>Bacteria</taxon>
        <taxon>Bacillati</taxon>
        <taxon>Bacillota</taxon>
        <taxon>Clostridia</taxon>
        <taxon>Eubacteriales</taxon>
        <taxon>Gemmiger</taxon>
    </lineage>
</organism>
<feature type="transmembrane region" description="Helical" evidence="1">
    <location>
        <begin position="204"/>
        <end position="222"/>
    </location>
</feature>
<comment type="caution">
    <text evidence="2">The sequence shown here is derived from an EMBL/GenBank/DDBJ whole genome shotgun (WGS) entry which is preliminary data.</text>
</comment>
<feature type="transmembrane region" description="Helical" evidence="1">
    <location>
        <begin position="349"/>
        <end position="366"/>
    </location>
</feature>
<dbReference type="EMBL" id="DXBP01000067">
    <property type="protein sequence ID" value="HIZ43058.1"/>
    <property type="molecule type" value="Genomic_DNA"/>
</dbReference>
<sequence length="440" mass="48411">MPDTQNRKTPFALRALAAFGVTLVLLFVLLLGAYALPGEPVRAHLADSAETIIDEGLYPSYFGFKLFQMDNYTDTLMLIEAASADETDPLTAMMTNTAYNVDNFETLGEDLAAYLEARDAGINAAEAGLEPFSYARYWHGYLIWLRPLLCLMPYSGVRVVQYVVLAALFAAVLVLLRRRCGLRAAVWFAVSQLLVTVFWVPHQIQYFTCFAVAYAGCAWVLAKPRRSDVLCLGLVVLGTVTAFCDLLVTPILTLGLPLACWLLEPQQRLRAGGAQCALAFGGCLSWGVGYGACWAFKWVLAGLVTGQSVIADALHQIGVRTAADTWHGMELTWSNIIQFVYSTLQDHGLFWPLVVLAVAAVAVFALSVRSRAALVRAAPLALAAVLPLVWFVVLRTHSIQHGWFTWRALGLTLFAGMAFLYHACDLRVALGRLKRKKERI</sequence>
<proteinExistence type="predicted"/>
<dbReference type="Proteomes" id="UP000824048">
    <property type="component" value="Unassembled WGS sequence"/>
</dbReference>
<feature type="transmembrane region" description="Helical" evidence="1">
    <location>
        <begin position="159"/>
        <end position="176"/>
    </location>
</feature>
<feature type="transmembrane region" description="Helical" evidence="1">
    <location>
        <begin position="181"/>
        <end position="198"/>
    </location>
</feature>
<keyword evidence="1" id="KW-0812">Transmembrane</keyword>
<feature type="transmembrane region" description="Helical" evidence="1">
    <location>
        <begin position="229"/>
        <end position="252"/>
    </location>
</feature>
<name>A0A9D2JB08_9FIRM</name>
<reference evidence="2" key="2">
    <citation type="submission" date="2021-04" db="EMBL/GenBank/DDBJ databases">
        <authorList>
            <person name="Gilroy R."/>
        </authorList>
    </citation>
    <scope>NUCLEOTIDE SEQUENCE</scope>
    <source>
        <strain evidence="2">ChiSxjej1B13-11774</strain>
    </source>
</reference>
<evidence type="ECO:0000256" key="1">
    <source>
        <dbReference type="SAM" id="Phobius"/>
    </source>
</evidence>
<feature type="transmembrane region" description="Helical" evidence="1">
    <location>
        <begin position="373"/>
        <end position="394"/>
    </location>
</feature>
<reference evidence="2" key="1">
    <citation type="journal article" date="2021" name="PeerJ">
        <title>Extensive microbial diversity within the chicken gut microbiome revealed by metagenomics and culture.</title>
        <authorList>
            <person name="Gilroy R."/>
            <person name="Ravi A."/>
            <person name="Getino M."/>
            <person name="Pursley I."/>
            <person name="Horton D.L."/>
            <person name="Alikhan N.F."/>
            <person name="Baker D."/>
            <person name="Gharbi K."/>
            <person name="Hall N."/>
            <person name="Watson M."/>
            <person name="Adriaenssens E.M."/>
            <person name="Foster-Nyarko E."/>
            <person name="Jarju S."/>
            <person name="Secka A."/>
            <person name="Antonio M."/>
            <person name="Oren A."/>
            <person name="Chaudhuri R.R."/>
            <person name="La Ragione R."/>
            <person name="Hildebrand F."/>
            <person name="Pallen M.J."/>
        </authorList>
    </citation>
    <scope>NUCLEOTIDE SEQUENCE</scope>
    <source>
        <strain evidence="2">ChiSxjej1B13-11774</strain>
    </source>
</reference>
<feature type="transmembrane region" description="Helical" evidence="1">
    <location>
        <begin position="406"/>
        <end position="430"/>
    </location>
</feature>